<dbReference type="GO" id="GO:0000978">
    <property type="term" value="F:RNA polymerase II cis-regulatory region sequence-specific DNA binding"/>
    <property type="evidence" value="ECO:0007669"/>
    <property type="project" value="TreeGrafter"/>
</dbReference>
<dbReference type="InterPro" id="IPR013087">
    <property type="entry name" value="Znf_C2H2_type"/>
</dbReference>
<dbReference type="EMBL" id="CAJPEV010001850">
    <property type="protein sequence ID" value="CAG0894598.1"/>
    <property type="molecule type" value="Genomic_DNA"/>
</dbReference>
<reference evidence="8" key="1">
    <citation type="submission" date="2020-11" db="EMBL/GenBank/DDBJ databases">
        <authorList>
            <person name="Tran Van P."/>
        </authorList>
    </citation>
    <scope>NUCLEOTIDE SEQUENCE</scope>
</reference>
<dbReference type="FunFam" id="3.30.160.60:FF:000100">
    <property type="entry name" value="Zinc finger 45-like"/>
    <property type="match status" value="1"/>
</dbReference>
<name>A0A7R8XDS1_9CRUS</name>
<dbReference type="SUPFAM" id="SSF57667">
    <property type="entry name" value="beta-beta-alpha zinc fingers"/>
    <property type="match status" value="5"/>
</dbReference>
<dbReference type="GO" id="GO:0000981">
    <property type="term" value="F:DNA-binding transcription factor activity, RNA polymerase II-specific"/>
    <property type="evidence" value="ECO:0007669"/>
    <property type="project" value="TreeGrafter"/>
</dbReference>
<feature type="domain" description="C2H2-type" evidence="7">
    <location>
        <begin position="553"/>
        <end position="576"/>
    </location>
</feature>
<dbReference type="FunFam" id="3.30.160.60:FF:000624">
    <property type="entry name" value="zinc finger protein 697"/>
    <property type="match status" value="1"/>
</dbReference>
<protein>
    <recommendedName>
        <fullName evidence="7">C2H2-type domain-containing protein</fullName>
    </recommendedName>
</protein>
<evidence type="ECO:0000256" key="6">
    <source>
        <dbReference type="SAM" id="MobiDB-lite"/>
    </source>
</evidence>
<sequence>MSCYTLLNDIDFFECKLKEKLYDLKLLFKNADKSRGGGQNLQDLEDGGCLDDSGESEGSQRFRVMAVKKNSNTVAITSDILSDKDLEEVDALEGEIQEMKEESLSGVHIEAPASPTEEAKGEGGKKEWNSTRDLILQDWSHYSGGVDEEETGGLEKSGHKIKSFEEIEKATSHGGSGDPKMKVRFPYVCNVCNKKFLKIERVQEHLVTHRSRRKYKCQNCSASFSILSELKAHTCSTQSEEKELEGEEEQEGEVDSKRRRRDLVLCELCGAQVQTLTSHMRTAHGIGQEHRSRPTCPVDTCCKVMSSAEELADHMQDLHGDLHVPCERCNCFIFSSCMELHLEMCSGEVPKSGKRGPKKRQSGTSTSLNGLDRHERDIQFCPICCRKVKNRYWLEIHIQNIHNTPRPYQCGECGVSYQKVQQLELHMLSHTGDTPFRCDLCGKGLANASSLKKHRALHLGRQTKPYECEICCKRFSGRDNLNVHLRGVHSNTEDLRYICDVCGKKFPILGWLKNHLRTHSDARPFQCSYCSKCFKEYAKLRVHERIHTGERPYVCSLCREGFIRSESLKKHMFKDHGIDTNEIAFVVVEDQKVHLKGQSTVPATSPGGVVTGHDVEMSDVHPVNYSSKTNKLNEVELDQDTSVTDV</sequence>
<dbReference type="GO" id="GO:0048598">
    <property type="term" value="P:embryonic morphogenesis"/>
    <property type="evidence" value="ECO:0007669"/>
    <property type="project" value="UniProtKB-ARBA"/>
</dbReference>
<evidence type="ECO:0000256" key="2">
    <source>
        <dbReference type="ARBA" id="ARBA00022737"/>
    </source>
</evidence>
<feature type="domain" description="C2H2-type" evidence="7">
    <location>
        <begin position="497"/>
        <end position="524"/>
    </location>
</feature>
<dbReference type="Pfam" id="PF12874">
    <property type="entry name" value="zf-met"/>
    <property type="match status" value="1"/>
</dbReference>
<dbReference type="FunFam" id="3.30.160.60:FF:002343">
    <property type="entry name" value="Zinc finger protein 33A"/>
    <property type="match status" value="1"/>
</dbReference>
<dbReference type="Pfam" id="PF00096">
    <property type="entry name" value="zf-C2H2"/>
    <property type="match status" value="4"/>
</dbReference>
<dbReference type="GO" id="GO:0008270">
    <property type="term" value="F:zinc ion binding"/>
    <property type="evidence" value="ECO:0007669"/>
    <property type="project" value="UniProtKB-KW"/>
</dbReference>
<dbReference type="PANTHER" id="PTHR19818:SF157">
    <property type="entry name" value="C2H2-TYPE DOMAIN-CONTAINING PROTEIN"/>
    <property type="match status" value="1"/>
</dbReference>
<organism evidence="8">
    <name type="scientific">Darwinula stevensoni</name>
    <dbReference type="NCBI Taxonomy" id="69355"/>
    <lineage>
        <taxon>Eukaryota</taxon>
        <taxon>Metazoa</taxon>
        <taxon>Ecdysozoa</taxon>
        <taxon>Arthropoda</taxon>
        <taxon>Crustacea</taxon>
        <taxon>Oligostraca</taxon>
        <taxon>Ostracoda</taxon>
        <taxon>Podocopa</taxon>
        <taxon>Podocopida</taxon>
        <taxon>Darwinulocopina</taxon>
        <taxon>Darwinuloidea</taxon>
        <taxon>Darwinulidae</taxon>
        <taxon>Darwinula</taxon>
    </lineage>
</organism>
<feature type="region of interest" description="Disordered" evidence="6">
    <location>
        <begin position="34"/>
        <end position="56"/>
    </location>
</feature>
<dbReference type="GO" id="GO:0005634">
    <property type="term" value="C:nucleus"/>
    <property type="evidence" value="ECO:0007669"/>
    <property type="project" value="UniProtKB-ARBA"/>
</dbReference>
<feature type="domain" description="C2H2-type" evidence="7">
    <location>
        <begin position="408"/>
        <end position="435"/>
    </location>
</feature>
<accession>A0A7R8XDS1</accession>
<dbReference type="OrthoDB" id="6077919at2759"/>
<feature type="domain" description="C2H2-type" evidence="7">
    <location>
        <begin position="436"/>
        <end position="463"/>
    </location>
</feature>
<evidence type="ECO:0000313" key="8">
    <source>
        <dbReference type="EMBL" id="CAD7248450.1"/>
    </source>
</evidence>
<evidence type="ECO:0000256" key="1">
    <source>
        <dbReference type="ARBA" id="ARBA00022723"/>
    </source>
</evidence>
<dbReference type="PANTHER" id="PTHR19818">
    <property type="entry name" value="ZINC FINGER PROTEIN ZIC AND GLI"/>
    <property type="match status" value="1"/>
</dbReference>
<evidence type="ECO:0000256" key="5">
    <source>
        <dbReference type="PROSITE-ProRule" id="PRU00042"/>
    </source>
</evidence>
<gene>
    <name evidence="8" type="ORF">DSTB1V02_LOCUS8263</name>
</gene>
<dbReference type="EMBL" id="LR901367">
    <property type="protein sequence ID" value="CAD7248450.1"/>
    <property type="molecule type" value="Genomic_DNA"/>
</dbReference>
<feature type="region of interest" description="Disordered" evidence="6">
    <location>
        <begin position="349"/>
        <end position="370"/>
    </location>
</feature>
<feature type="compositionally biased region" description="Acidic residues" evidence="6">
    <location>
        <begin position="43"/>
        <end position="55"/>
    </location>
</feature>
<evidence type="ECO:0000256" key="3">
    <source>
        <dbReference type="ARBA" id="ARBA00022771"/>
    </source>
</evidence>
<evidence type="ECO:0000256" key="4">
    <source>
        <dbReference type="ARBA" id="ARBA00022833"/>
    </source>
</evidence>
<dbReference type="PROSITE" id="PS00028">
    <property type="entry name" value="ZINC_FINGER_C2H2_1"/>
    <property type="match status" value="9"/>
</dbReference>
<dbReference type="GO" id="GO:0045944">
    <property type="term" value="P:positive regulation of transcription by RNA polymerase II"/>
    <property type="evidence" value="ECO:0007669"/>
    <property type="project" value="UniProtKB-ARBA"/>
</dbReference>
<dbReference type="PROSITE" id="PS50157">
    <property type="entry name" value="ZINC_FINGER_C2H2_2"/>
    <property type="match status" value="8"/>
</dbReference>
<dbReference type="SMART" id="SM00355">
    <property type="entry name" value="ZnF_C2H2"/>
    <property type="match status" value="11"/>
</dbReference>
<feature type="domain" description="C2H2-type" evidence="7">
    <location>
        <begin position="215"/>
        <end position="243"/>
    </location>
</feature>
<evidence type="ECO:0000313" key="9">
    <source>
        <dbReference type="Proteomes" id="UP000677054"/>
    </source>
</evidence>
<feature type="domain" description="C2H2-type" evidence="7">
    <location>
        <begin position="466"/>
        <end position="494"/>
    </location>
</feature>
<keyword evidence="1" id="KW-0479">Metal-binding</keyword>
<proteinExistence type="predicted"/>
<dbReference type="InterPro" id="IPR036236">
    <property type="entry name" value="Znf_C2H2_sf"/>
</dbReference>
<dbReference type="AlphaFoldDB" id="A0A7R8XDS1"/>
<keyword evidence="2" id="KW-0677">Repeat</keyword>
<dbReference type="InterPro" id="IPR050329">
    <property type="entry name" value="GLI_C2H2-zinc-finger"/>
</dbReference>
<keyword evidence="4" id="KW-0862">Zinc</keyword>
<dbReference type="Gene3D" id="3.30.160.60">
    <property type="entry name" value="Classic Zinc Finger"/>
    <property type="match status" value="7"/>
</dbReference>
<feature type="domain" description="C2H2-type" evidence="7">
    <location>
        <begin position="525"/>
        <end position="552"/>
    </location>
</feature>
<keyword evidence="9" id="KW-1185">Reference proteome</keyword>
<feature type="compositionally biased region" description="Basic residues" evidence="6">
    <location>
        <begin position="352"/>
        <end position="361"/>
    </location>
</feature>
<keyword evidence="3 5" id="KW-0863">Zinc-finger</keyword>
<feature type="domain" description="C2H2-type" evidence="7">
    <location>
        <begin position="187"/>
        <end position="214"/>
    </location>
</feature>
<evidence type="ECO:0000259" key="7">
    <source>
        <dbReference type="PROSITE" id="PS50157"/>
    </source>
</evidence>
<dbReference type="Proteomes" id="UP000677054">
    <property type="component" value="Unassembled WGS sequence"/>
</dbReference>